<dbReference type="Proteomes" id="UP001497416">
    <property type="component" value="Unassembled WGS sequence"/>
</dbReference>
<dbReference type="RefSeq" id="WP_348713245.1">
    <property type="nucleotide sequence ID" value="NZ_CAXIXY010000006.1"/>
</dbReference>
<organism evidence="1 2">
    <name type="scientific">Tenacibaculum platacis</name>
    <dbReference type="NCBI Taxonomy" id="3137852"/>
    <lineage>
        <taxon>Bacteria</taxon>
        <taxon>Pseudomonadati</taxon>
        <taxon>Bacteroidota</taxon>
        <taxon>Flavobacteriia</taxon>
        <taxon>Flavobacteriales</taxon>
        <taxon>Flavobacteriaceae</taxon>
        <taxon>Tenacibaculum</taxon>
    </lineage>
</organism>
<dbReference type="EMBL" id="CAXIXY010000006">
    <property type="protein sequence ID" value="CAL2091940.1"/>
    <property type="molecule type" value="Genomic_DNA"/>
</dbReference>
<evidence type="ECO:0000313" key="2">
    <source>
        <dbReference type="Proteomes" id="UP001497416"/>
    </source>
</evidence>
<protein>
    <recommendedName>
        <fullName evidence="3">Outer membrane beta-barrel porin/alpha-amylase</fullName>
    </recommendedName>
</protein>
<reference evidence="1 2" key="1">
    <citation type="submission" date="2024-05" db="EMBL/GenBank/DDBJ databases">
        <authorList>
            <person name="Duchaud E."/>
        </authorList>
    </citation>
    <scope>NUCLEOTIDE SEQUENCE [LARGE SCALE GENOMIC DNA]</scope>
    <source>
        <strain evidence="1">Ena-SAMPLE-TAB-13-05-2024-13:56:06:370-140302</strain>
    </source>
</reference>
<comment type="caution">
    <text evidence="1">The sequence shown here is derived from an EMBL/GenBank/DDBJ whole genome shotgun (WGS) entry which is preliminary data.</text>
</comment>
<name>A0ABP1ESQ7_9FLAO</name>
<keyword evidence="2" id="KW-1185">Reference proteome</keyword>
<evidence type="ECO:0008006" key="3">
    <source>
        <dbReference type="Google" id="ProtNLM"/>
    </source>
</evidence>
<evidence type="ECO:0000313" key="1">
    <source>
        <dbReference type="EMBL" id="CAL2091940.1"/>
    </source>
</evidence>
<proteinExistence type="predicted"/>
<accession>A0ABP1ESQ7</accession>
<sequence>MKKFLVIILTILSSIQSYSQTDYLDNIQYGVALKATIDINGIENKGNYSNFNLSLFGGIGSFVFNSKSLYPSLHAGVVLYNRGELISTYHPDKNFFSSAVLDFMVDISMNVGYFNDNTNLDMKNVPLVHFSDFTSNPLQNPLYHSLTIGSNLIWSTQKGREFQRVGLIGAMVSRSFHISSYNDGGLWGRLSLGDKRDRYYTGGGLLAVYLNNNYTFDNWEFSFHKFTWSEESIFYVGQLLQLDVLAYKDEKSKYYNKGRLRLTARNSTDNYGVHLTLHNTDRDFQDGFHFNQESPFHPDIFKNEKGIWNEIKRAGIGGFYFMNSHNLLK</sequence>
<gene>
    <name evidence="1" type="ORF">T190607A01A_40316</name>
</gene>